<keyword evidence="3" id="KW-0680">Restriction system</keyword>
<comment type="caution">
    <text evidence="4">The sequence shown here is derived from an EMBL/GenBank/DDBJ whole genome shotgun (WGS) entry which is preliminary data.</text>
</comment>
<sequence>MFFEFMNILDHIKAINPNVKFMLENVKMKKSSMDVISGFLGVEPVFINSSLLTAHNRQRYYWFNWKVEEPKDKGILLKDIVEYGNVDRDKAYCIDANYFKGGNPRQYFEKSRRQLVFEGEPHIDNPNYRKLTVKECERLQGLPDGYTEGVSDTQRYRMLGNGWTIPVISHIFEGLKAKEKQPDLMNILIKVKDCDMVNAGRLGAILKSNDFDFEIVEKSELRG</sequence>
<evidence type="ECO:0008006" key="6">
    <source>
        <dbReference type="Google" id="ProtNLM"/>
    </source>
</evidence>
<dbReference type="Gene3D" id="3.90.120.10">
    <property type="entry name" value="DNA Methylase, subunit A, domain 2"/>
    <property type="match status" value="1"/>
</dbReference>
<reference evidence="4" key="1">
    <citation type="submission" date="2022-12" db="EMBL/GenBank/DDBJ databases">
        <title>Reference genome sequencing for broad-spectrum identification of bacterial and archaeal isolates by mass spectrometry.</title>
        <authorList>
            <person name="Sekiguchi Y."/>
            <person name="Tourlousse D.M."/>
        </authorList>
    </citation>
    <scope>NUCLEOTIDE SEQUENCE</scope>
    <source>
        <strain evidence="4">10succ1</strain>
    </source>
</reference>
<dbReference type="GO" id="GO:0009307">
    <property type="term" value="P:DNA restriction-modification system"/>
    <property type="evidence" value="ECO:0007669"/>
    <property type="project" value="UniProtKB-KW"/>
</dbReference>
<organism evidence="4 5">
    <name type="scientific">Propionigenium maris DSM 9537</name>
    <dbReference type="NCBI Taxonomy" id="1123000"/>
    <lineage>
        <taxon>Bacteria</taxon>
        <taxon>Fusobacteriati</taxon>
        <taxon>Fusobacteriota</taxon>
        <taxon>Fusobacteriia</taxon>
        <taxon>Fusobacteriales</taxon>
        <taxon>Fusobacteriaceae</taxon>
        <taxon>Propionigenium</taxon>
    </lineage>
</organism>
<dbReference type="Pfam" id="PF00145">
    <property type="entry name" value="DNA_methylase"/>
    <property type="match status" value="1"/>
</dbReference>
<gene>
    <name evidence="4" type="ORF">PM10SUCC1_32780</name>
</gene>
<evidence type="ECO:0000313" key="5">
    <source>
        <dbReference type="Proteomes" id="UP001144471"/>
    </source>
</evidence>
<evidence type="ECO:0000256" key="1">
    <source>
        <dbReference type="ARBA" id="ARBA00022603"/>
    </source>
</evidence>
<evidence type="ECO:0000313" key="4">
    <source>
        <dbReference type="EMBL" id="GLI57764.1"/>
    </source>
</evidence>
<accession>A0A9W6GPM5</accession>
<proteinExistence type="predicted"/>
<dbReference type="AlphaFoldDB" id="A0A9W6GPM5"/>
<keyword evidence="2" id="KW-0808">Transferase</keyword>
<protein>
    <recommendedName>
        <fullName evidence="6">DNA (cytosine-5-)-methyltransferase</fullName>
    </recommendedName>
</protein>
<dbReference type="InterPro" id="IPR001525">
    <property type="entry name" value="C5_MeTfrase"/>
</dbReference>
<dbReference type="EMBL" id="BSDY01000023">
    <property type="protein sequence ID" value="GLI57764.1"/>
    <property type="molecule type" value="Genomic_DNA"/>
</dbReference>
<evidence type="ECO:0000256" key="2">
    <source>
        <dbReference type="ARBA" id="ARBA00022679"/>
    </source>
</evidence>
<keyword evidence="1" id="KW-0489">Methyltransferase</keyword>
<keyword evidence="5" id="KW-1185">Reference proteome</keyword>
<name>A0A9W6GPM5_9FUSO</name>
<dbReference type="Proteomes" id="UP001144471">
    <property type="component" value="Unassembled WGS sequence"/>
</dbReference>
<dbReference type="SUPFAM" id="SSF53335">
    <property type="entry name" value="S-adenosyl-L-methionine-dependent methyltransferases"/>
    <property type="match status" value="1"/>
</dbReference>
<dbReference type="InterPro" id="IPR029063">
    <property type="entry name" value="SAM-dependent_MTases_sf"/>
</dbReference>
<dbReference type="GO" id="GO:0032259">
    <property type="term" value="P:methylation"/>
    <property type="evidence" value="ECO:0007669"/>
    <property type="project" value="UniProtKB-KW"/>
</dbReference>
<dbReference type="GO" id="GO:0008168">
    <property type="term" value="F:methyltransferase activity"/>
    <property type="evidence" value="ECO:0007669"/>
    <property type="project" value="UniProtKB-KW"/>
</dbReference>
<dbReference type="Gene3D" id="3.40.50.150">
    <property type="entry name" value="Vaccinia Virus protein VP39"/>
    <property type="match status" value="1"/>
</dbReference>
<evidence type="ECO:0000256" key="3">
    <source>
        <dbReference type="ARBA" id="ARBA00022747"/>
    </source>
</evidence>